<sequence>MKLLELVKDINKKDKKGVPNWMLGTFKRRSISFYNGLSDNTTDVFWIQSRNFTIDLRLPKEIIEKKELAAYTKENLSEIANYEGWVADSIFDGEKLFWEGGIFYQNRNKWPEPAFMKKIGNCMLEFCPSNVYVEDWRLQNSKNDYLIGLRVVQEIDLETNESRRSDGGLIICGEFAAICLGREKSLEDRFSSMNYTLEDILLNKEYSLDEKKEYLNFETSIAKGSLEKGYKIFASTNPNRYDEELTKLDGFQLENKEGEVSQLFEENGKKFKRIYEIDIIDSDFNFETKTDTTEEAKSWFKKESRTLNRYLDYLK</sequence>
<name>A0A4Q0Y5Q5_9BACT</name>
<gene>
    <name evidence="1" type="ORF">CRV06_01675</name>
</gene>
<dbReference type="OrthoDB" id="6992731at2"/>
<comment type="caution">
    <text evidence="1">The sequence shown here is derived from an EMBL/GenBank/DDBJ whole genome shotgun (WGS) entry which is preliminary data.</text>
</comment>
<evidence type="ECO:0000313" key="1">
    <source>
        <dbReference type="EMBL" id="RXJ64694.1"/>
    </source>
</evidence>
<dbReference type="Proteomes" id="UP000290191">
    <property type="component" value="Unassembled WGS sequence"/>
</dbReference>
<evidence type="ECO:0000313" key="2">
    <source>
        <dbReference type="Proteomes" id="UP000290191"/>
    </source>
</evidence>
<dbReference type="AlphaFoldDB" id="A0A4Q0Y5Q5"/>
<organism evidence="1 2">
    <name type="scientific">Halarcobacter anaerophilus</name>
    <dbReference type="NCBI Taxonomy" id="877500"/>
    <lineage>
        <taxon>Bacteria</taxon>
        <taxon>Pseudomonadati</taxon>
        <taxon>Campylobacterota</taxon>
        <taxon>Epsilonproteobacteria</taxon>
        <taxon>Campylobacterales</taxon>
        <taxon>Arcobacteraceae</taxon>
        <taxon>Halarcobacter</taxon>
    </lineage>
</organism>
<reference evidence="1 2" key="1">
    <citation type="submission" date="2017-10" db="EMBL/GenBank/DDBJ databases">
        <title>Genomics of the genus Arcobacter.</title>
        <authorList>
            <person name="Perez-Cataluna A."/>
            <person name="Figueras M.J."/>
        </authorList>
    </citation>
    <scope>NUCLEOTIDE SEQUENCE [LARGE SCALE GENOMIC DNA]</scope>
    <source>
        <strain evidence="1 2">DSM 24636</strain>
    </source>
</reference>
<dbReference type="EMBL" id="PDKO01000001">
    <property type="protein sequence ID" value="RXJ64694.1"/>
    <property type="molecule type" value="Genomic_DNA"/>
</dbReference>
<protein>
    <submittedName>
        <fullName evidence="1">Uncharacterized protein</fullName>
    </submittedName>
</protein>
<accession>A0A4Q0Y5Q5</accession>
<keyword evidence="2" id="KW-1185">Reference proteome</keyword>
<proteinExistence type="predicted"/>
<dbReference type="RefSeq" id="WP_129081071.1">
    <property type="nucleotide sequence ID" value="NZ_CP041070.1"/>
</dbReference>